<feature type="region of interest" description="Disordered" evidence="1">
    <location>
        <begin position="168"/>
        <end position="271"/>
    </location>
</feature>
<reference evidence="3" key="2">
    <citation type="submission" date="2010-05" db="EMBL/GenBank/DDBJ databases">
        <title>The Genome Sequence of Magnaporthe poae strain ATCC 64411.</title>
        <authorList>
            <consortium name="The Broad Institute Genome Sequencing Platform"/>
            <consortium name="Broad Institute Genome Sequencing Center for Infectious Disease"/>
            <person name="Ma L.-J."/>
            <person name="Dead R."/>
            <person name="Young S."/>
            <person name="Zeng Q."/>
            <person name="Koehrsen M."/>
            <person name="Alvarado L."/>
            <person name="Berlin A."/>
            <person name="Chapman S.B."/>
            <person name="Chen Z."/>
            <person name="Freedman E."/>
            <person name="Gellesch M."/>
            <person name="Goldberg J."/>
            <person name="Griggs A."/>
            <person name="Gujja S."/>
            <person name="Heilman E.R."/>
            <person name="Heiman D."/>
            <person name="Hepburn T."/>
            <person name="Howarth C."/>
            <person name="Jen D."/>
            <person name="Larson L."/>
            <person name="Mehta T."/>
            <person name="Neiman D."/>
            <person name="Pearson M."/>
            <person name="Roberts A."/>
            <person name="Saif S."/>
            <person name="Shea T."/>
            <person name="Shenoy N."/>
            <person name="Sisk P."/>
            <person name="Stolte C."/>
            <person name="Sykes S."/>
            <person name="Walk T."/>
            <person name="White J."/>
            <person name="Yandava C."/>
            <person name="Haas B."/>
            <person name="Nusbaum C."/>
            <person name="Birren B."/>
        </authorList>
    </citation>
    <scope>NUCLEOTIDE SEQUENCE</scope>
    <source>
        <strain evidence="3">ATCC 64411</strain>
    </source>
</reference>
<keyword evidence="2" id="KW-0732">Signal</keyword>
<feature type="signal peptide" evidence="2">
    <location>
        <begin position="1"/>
        <end position="35"/>
    </location>
</feature>
<accession>A0A0C4DZH5</accession>
<keyword evidence="5" id="KW-1185">Reference proteome</keyword>
<name>A0A0C4DZH5_MAGP6</name>
<feature type="compositionally biased region" description="Low complexity" evidence="1">
    <location>
        <begin position="204"/>
        <end position="216"/>
    </location>
</feature>
<reference evidence="3" key="3">
    <citation type="submission" date="2011-03" db="EMBL/GenBank/DDBJ databases">
        <title>Annotation of Magnaporthe poae ATCC 64411.</title>
        <authorList>
            <person name="Ma L.-J."/>
            <person name="Dead R."/>
            <person name="Young S.K."/>
            <person name="Zeng Q."/>
            <person name="Gargeya S."/>
            <person name="Fitzgerald M."/>
            <person name="Haas B."/>
            <person name="Abouelleil A."/>
            <person name="Alvarado L."/>
            <person name="Arachchi H.M."/>
            <person name="Berlin A."/>
            <person name="Brown A."/>
            <person name="Chapman S.B."/>
            <person name="Chen Z."/>
            <person name="Dunbar C."/>
            <person name="Freedman E."/>
            <person name="Gearin G."/>
            <person name="Gellesch M."/>
            <person name="Goldberg J."/>
            <person name="Griggs A."/>
            <person name="Gujja S."/>
            <person name="Heiman D."/>
            <person name="Howarth C."/>
            <person name="Larson L."/>
            <person name="Lui A."/>
            <person name="MacDonald P.J.P."/>
            <person name="Mehta T."/>
            <person name="Montmayeur A."/>
            <person name="Murphy C."/>
            <person name="Neiman D."/>
            <person name="Pearson M."/>
            <person name="Priest M."/>
            <person name="Roberts A."/>
            <person name="Saif S."/>
            <person name="Shea T."/>
            <person name="Shenoy N."/>
            <person name="Sisk P."/>
            <person name="Stolte C."/>
            <person name="Sykes S."/>
            <person name="Yandava C."/>
            <person name="Wortman J."/>
            <person name="Nusbaum C."/>
            <person name="Birren B."/>
        </authorList>
    </citation>
    <scope>NUCLEOTIDE SEQUENCE</scope>
    <source>
        <strain evidence="3">ATCC 64411</strain>
    </source>
</reference>
<reference evidence="5" key="1">
    <citation type="submission" date="2010-05" db="EMBL/GenBank/DDBJ databases">
        <title>The genome sequence of Magnaporthe poae strain ATCC 64411.</title>
        <authorList>
            <person name="Ma L.-J."/>
            <person name="Dead R."/>
            <person name="Young S."/>
            <person name="Zeng Q."/>
            <person name="Koehrsen M."/>
            <person name="Alvarado L."/>
            <person name="Berlin A."/>
            <person name="Chapman S.B."/>
            <person name="Chen Z."/>
            <person name="Freedman E."/>
            <person name="Gellesch M."/>
            <person name="Goldberg J."/>
            <person name="Griggs A."/>
            <person name="Gujja S."/>
            <person name="Heilman E.R."/>
            <person name="Heiman D."/>
            <person name="Hepburn T."/>
            <person name="Howarth C."/>
            <person name="Jen D."/>
            <person name="Larson L."/>
            <person name="Mehta T."/>
            <person name="Neiman D."/>
            <person name="Pearson M."/>
            <person name="Roberts A."/>
            <person name="Saif S."/>
            <person name="Shea T."/>
            <person name="Shenoy N."/>
            <person name="Sisk P."/>
            <person name="Stolte C."/>
            <person name="Sykes S."/>
            <person name="Walk T."/>
            <person name="White J."/>
            <person name="Yandava C."/>
            <person name="Haas B."/>
            <person name="Nusbaum C."/>
            <person name="Birren B."/>
        </authorList>
    </citation>
    <scope>NUCLEOTIDE SEQUENCE [LARGE SCALE GENOMIC DNA]</scope>
    <source>
        <strain evidence="5">ATCC 64411 / 73-15</strain>
    </source>
</reference>
<evidence type="ECO:0000313" key="3">
    <source>
        <dbReference type="EMBL" id="KLU86464.1"/>
    </source>
</evidence>
<dbReference type="EMBL" id="ADBL01001305">
    <property type="status" value="NOT_ANNOTATED_CDS"/>
    <property type="molecule type" value="Genomic_DNA"/>
</dbReference>
<evidence type="ECO:0000256" key="1">
    <source>
        <dbReference type="SAM" id="MobiDB-lite"/>
    </source>
</evidence>
<sequence length="306" mass="30994">MVRPVSTPAPKTRLLLALLSRHLLLLPLSIPGAIAMAQPQAPPRPYLDAVCKPPTHRTGEVVPALHLRRRDRGALLPNDTTPLHLEAARPVHVPRLYFAEWSACRACLSLHGLLPEDPEDPGRASLYAAVVAEASSALCGFLADPPATPPPSVPFRALSSSAEAVALAGRPRSGGGGGASGSNNEGPGPGDKAPSRTEVSLYYTPTGPQGPGPITGSAALASATGLQFATGKPRPLGTAGSSPPPPVRTTSPPLTPSGTGASGSSRLGPLPGDSLSISRAAVGLTPGKTRVLVSLGFWAVAAGSVL</sequence>
<feature type="chain" id="PRO_5009385529" evidence="2">
    <location>
        <begin position="36"/>
        <end position="306"/>
    </location>
</feature>
<dbReference type="VEuPathDB" id="FungiDB:MAPG_05476"/>
<evidence type="ECO:0000313" key="5">
    <source>
        <dbReference type="Proteomes" id="UP000011715"/>
    </source>
</evidence>
<dbReference type="STRING" id="644358.A0A0C4DZH5"/>
<feature type="compositionally biased region" description="Low complexity" evidence="1">
    <location>
        <begin position="248"/>
        <end position="265"/>
    </location>
</feature>
<evidence type="ECO:0000256" key="2">
    <source>
        <dbReference type="SAM" id="SignalP"/>
    </source>
</evidence>
<gene>
    <name evidence="3" type="ORF">MAPG_05476</name>
</gene>
<proteinExistence type="predicted"/>
<reference evidence="4" key="4">
    <citation type="journal article" date="2015" name="G3 (Bethesda)">
        <title>Genome sequences of three phytopathogenic species of the Magnaporthaceae family of fungi.</title>
        <authorList>
            <person name="Okagaki L.H."/>
            <person name="Nunes C.C."/>
            <person name="Sailsbery J."/>
            <person name="Clay B."/>
            <person name="Brown D."/>
            <person name="John T."/>
            <person name="Oh Y."/>
            <person name="Young N."/>
            <person name="Fitzgerald M."/>
            <person name="Haas B.J."/>
            <person name="Zeng Q."/>
            <person name="Young S."/>
            <person name="Adiconis X."/>
            <person name="Fan L."/>
            <person name="Levin J.Z."/>
            <person name="Mitchell T.K."/>
            <person name="Okubara P.A."/>
            <person name="Farman M.L."/>
            <person name="Kohn L.M."/>
            <person name="Birren B."/>
            <person name="Ma L.-J."/>
            <person name="Dean R.A."/>
        </authorList>
    </citation>
    <scope>NUCLEOTIDE SEQUENCE</scope>
    <source>
        <strain evidence="4">ATCC 64411 / 73-15</strain>
    </source>
</reference>
<dbReference type="OMA" id="WSACRAC"/>
<dbReference type="OrthoDB" id="4331875at2759"/>
<reference evidence="4" key="5">
    <citation type="submission" date="2015-06" db="UniProtKB">
        <authorList>
            <consortium name="EnsemblFungi"/>
        </authorList>
    </citation>
    <scope>IDENTIFICATION</scope>
    <source>
        <strain evidence="4">ATCC 64411</strain>
    </source>
</reference>
<dbReference type="Proteomes" id="UP000011715">
    <property type="component" value="Unassembled WGS sequence"/>
</dbReference>
<organism evidence="4 5">
    <name type="scientific">Magnaporthiopsis poae (strain ATCC 64411 / 73-15)</name>
    <name type="common">Kentucky bluegrass fungus</name>
    <name type="synonym">Magnaporthe poae</name>
    <dbReference type="NCBI Taxonomy" id="644358"/>
    <lineage>
        <taxon>Eukaryota</taxon>
        <taxon>Fungi</taxon>
        <taxon>Dikarya</taxon>
        <taxon>Ascomycota</taxon>
        <taxon>Pezizomycotina</taxon>
        <taxon>Sordariomycetes</taxon>
        <taxon>Sordariomycetidae</taxon>
        <taxon>Magnaporthales</taxon>
        <taxon>Magnaporthaceae</taxon>
        <taxon>Magnaporthiopsis</taxon>
    </lineage>
</organism>
<dbReference type="AlphaFoldDB" id="A0A0C4DZH5"/>
<evidence type="ECO:0000313" key="4">
    <source>
        <dbReference type="EnsemblFungi" id="MAPG_05476T0"/>
    </source>
</evidence>
<dbReference type="EMBL" id="GL876969">
    <property type="protein sequence ID" value="KLU86464.1"/>
    <property type="molecule type" value="Genomic_DNA"/>
</dbReference>
<protein>
    <submittedName>
        <fullName evidence="3 4">Uncharacterized protein</fullName>
    </submittedName>
</protein>
<dbReference type="EnsemblFungi" id="MAPG_05476T0">
    <property type="protein sequence ID" value="MAPG_05476T0"/>
    <property type="gene ID" value="MAPG_05476"/>
</dbReference>
<dbReference type="eggNOG" id="ENOG502SZ9W">
    <property type="taxonomic scope" value="Eukaryota"/>
</dbReference>